<dbReference type="EMBL" id="MLFT02000004">
    <property type="protein sequence ID" value="PHT51474.1"/>
    <property type="molecule type" value="Genomic_DNA"/>
</dbReference>
<accession>A0A2G2X1V6</accession>
<dbReference type="GO" id="GO:0003676">
    <property type="term" value="F:nucleic acid binding"/>
    <property type="evidence" value="ECO:0007669"/>
    <property type="project" value="InterPro"/>
</dbReference>
<dbReference type="SUPFAM" id="SSF53098">
    <property type="entry name" value="Ribonuclease H-like"/>
    <property type="match status" value="1"/>
</dbReference>
<organism evidence="2 3">
    <name type="scientific">Capsicum baccatum</name>
    <name type="common">Peruvian pepper</name>
    <dbReference type="NCBI Taxonomy" id="33114"/>
    <lineage>
        <taxon>Eukaryota</taxon>
        <taxon>Viridiplantae</taxon>
        <taxon>Streptophyta</taxon>
        <taxon>Embryophyta</taxon>
        <taxon>Tracheophyta</taxon>
        <taxon>Spermatophyta</taxon>
        <taxon>Magnoliopsida</taxon>
        <taxon>eudicotyledons</taxon>
        <taxon>Gunneridae</taxon>
        <taxon>Pentapetalae</taxon>
        <taxon>asterids</taxon>
        <taxon>lamiids</taxon>
        <taxon>Solanales</taxon>
        <taxon>Solanaceae</taxon>
        <taxon>Solanoideae</taxon>
        <taxon>Capsiceae</taxon>
        <taxon>Capsicum</taxon>
    </lineage>
</organism>
<evidence type="ECO:0000313" key="2">
    <source>
        <dbReference type="EMBL" id="PHT51474.1"/>
    </source>
</evidence>
<reference evidence="2 3" key="1">
    <citation type="journal article" date="2017" name="Genome Biol.">
        <title>New reference genome sequences of hot pepper reveal the massive evolution of plant disease-resistance genes by retroduplication.</title>
        <authorList>
            <person name="Kim S."/>
            <person name="Park J."/>
            <person name="Yeom S.I."/>
            <person name="Kim Y.M."/>
            <person name="Seo E."/>
            <person name="Kim K.T."/>
            <person name="Kim M.S."/>
            <person name="Lee J.M."/>
            <person name="Cheong K."/>
            <person name="Shin H.S."/>
            <person name="Kim S.B."/>
            <person name="Han K."/>
            <person name="Lee J."/>
            <person name="Park M."/>
            <person name="Lee H.A."/>
            <person name="Lee H.Y."/>
            <person name="Lee Y."/>
            <person name="Oh S."/>
            <person name="Lee J.H."/>
            <person name="Choi E."/>
            <person name="Choi E."/>
            <person name="Lee S.E."/>
            <person name="Jeon J."/>
            <person name="Kim H."/>
            <person name="Choi G."/>
            <person name="Song H."/>
            <person name="Lee J."/>
            <person name="Lee S.C."/>
            <person name="Kwon J.K."/>
            <person name="Lee H.Y."/>
            <person name="Koo N."/>
            <person name="Hong Y."/>
            <person name="Kim R.W."/>
            <person name="Kang W.H."/>
            <person name="Huh J.H."/>
            <person name="Kang B.C."/>
            <person name="Yang T.J."/>
            <person name="Lee Y.H."/>
            <person name="Bennetzen J.L."/>
            <person name="Choi D."/>
        </authorList>
    </citation>
    <scope>NUCLEOTIDE SEQUENCE [LARGE SCALE GENOMIC DNA]</scope>
    <source>
        <strain evidence="3">cv. PBC81</strain>
    </source>
</reference>
<dbReference type="PANTHER" id="PTHR45835:SF105">
    <property type="entry name" value="INTEGRASE CATALYTIC DOMAIN-CONTAINING PROTEIN"/>
    <property type="match status" value="1"/>
</dbReference>
<keyword evidence="3" id="KW-1185">Reference proteome</keyword>
<evidence type="ECO:0008006" key="4">
    <source>
        <dbReference type="Google" id="ProtNLM"/>
    </source>
</evidence>
<evidence type="ECO:0000313" key="3">
    <source>
        <dbReference type="Proteomes" id="UP000224567"/>
    </source>
</evidence>
<gene>
    <name evidence="2" type="ORF">CQW23_11221</name>
</gene>
<dbReference type="InterPro" id="IPR012337">
    <property type="entry name" value="RNaseH-like_sf"/>
</dbReference>
<comment type="caution">
    <text evidence="2">The sequence shown here is derived from an EMBL/GenBank/DDBJ whole genome shotgun (WGS) entry which is preliminary data.</text>
</comment>
<name>A0A2G2X1V6_CAPBA</name>
<proteinExistence type="predicted"/>
<sequence length="148" mass="17004">MLKDVKQFVLNCQVCQQMKDTHSKPAELLFPFPIRAAIFEDISMDFITILPPSQGHTIILIIVDRLSKYGHFIALPPKFTSHKVTPIDHIDQDSSLRLYEELLNPRHTTEVAAPIQRRDRQARLRPERRAMQPAFDDDDDDLDEAGAT</sequence>
<reference evidence="3" key="2">
    <citation type="journal article" date="2017" name="J. Anim. Genet.">
        <title>Multiple reference genome sequences of hot pepper reveal the massive evolution of plant disease resistance genes by retroduplication.</title>
        <authorList>
            <person name="Kim S."/>
            <person name="Park J."/>
            <person name="Yeom S.-I."/>
            <person name="Kim Y.-M."/>
            <person name="Seo E."/>
            <person name="Kim K.-T."/>
            <person name="Kim M.-S."/>
            <person name="Lee J.M."/>
            <person name="Cheong K."/>
            <person name="Shin H.-S."/>
            <person name="Kim S.-B."/>
            <person name="Han K."/>
            <person name="Lee J."/>
            <person name="Park M."/>
            <person name="Lee H.-A."/>
            <person name="Lee H.-Y."/>
            <person name="Lee Y."/>
            <person name="Oh S."/>
            <person name="Lee J.H."/>
            <person name="Choi E."/>
            <person name="Choi E."/>
            <person name="Lee S.E."/>
            <person name="Jeon J."/>
            <person name="Kim H."/>
            <person name="Choi G."/>
            <person name="Song H."/>
            <person name="Lee J."/>
            <person name="Lee S.-C."/>
            <person name="Kwon J.-K."/>
            <person name="Lee H.-Y."/>
            <person name="Koo N."/>
            <person name="Hong Y."/>
            <person name="Kim R.W."/>
            <person name="Kang W.-H."/>
            <person name="Huh J.H."/>
            <person name="Kang B.-C."/>
            <person name="Yang T.-J."/>
            <person name="Lee Y.-H."/>
            <person name="Bennetzen J.L."/>
            <person name="Choi D."/>
        </authorList>
    </citation>
    <scope>NUCLEOTIDE SEQUENCE [LARGE SCALE GENOMIC DNA]</scope>
    <source>
        <strain evidence="3">cv. PBC81</strain>
    </source>
</reference>
<dbReference type="PANTHER" id="PTHR45835">
    <property type="entry name" value="YALI0A06105P"/>
    <property type="match status" value="1"/>
</dbReference>
<dbReference type="OrthoDB" id="1305153at2759"/>
<dbReference type="Proteomes" id="UP000224567">
    <property type="component" value="Unassembled WGS sequence"/>
</dbReference>
<dbReference type="AlphaFoldDB" id="A0A2G2X1V6"/>
<dbReference type="InterPro" id="IPR036397">
    <property type="entry name" value="RNaseH_sf"/>
</dbReference>
<feature type="region of interest" description="Disordered" evidence="1">
    <location>
        <begin position="116"/>
        <end position="148"/>
    </location>
</feature>
<dbReference type="STRING" id="33114.A0A2G2X1V6"/>
<dbReference type="Gene3D" id="3.30.420.10">
    <property type="entry name" value="Ribonuclease H-like superfamily/Ribonuclease H"/>
    <property type="match status" value="1"/>
</dbReference>
<evidence type="ECO:0000256" key="1">
    <source>
        <dbReference type="SAM" id="MobiDB-lite"/>
    </source>
</evidence>
<feature type="compositionally biased region" description="Basic and acidic residues" evidence="1">
    <location>
        <begin position="116"/>
        <end position="130"/>
    </location>
</feature>
<feature type="compositionally biased region" description="Acidic residues" evidence="1">
    <location>
        <begin position="135"/>
        <end position="148"/>
    </location>
</feature>
<protein>
    <recommendedName>
        <fullName evidence="4">Integrase zinc-binding domain-containing protein</fullName>
    </recommendedName>
</protein>